<reference evidence="8" key="1">
    <citation type="journal article" date="2023" name="bioRxiv">
        <title>Improved chromosome-level genome assembly for marigold (Tagetes erecta).</title>
        <authorList>
            <person name="Jiang F."/>
            <person name="Yuan L."/>
            <person name="Wang S."/>
            <person name="Wang H."/>
            <person name="Xu D."/>
            <person name="Wang A."/>
            <person name="Fan W."/>
        </authorList>
    </citation>
    <scope>NUCLEOTIDE SEQUENCE</scope>
    <source>
        <strain evidence="8">WSJ</strain>
        <tissue evidence="8">Leaf</tissue>
    </source>
</reference>
<dbReference type="Pfam" id="PF00406">
    <property type="entry name" value="ADK"/>
    <property type="match status" value="1"/>
</dbReference>
<comment type="caution">
    <text evidence="8">The sequence shown here is derived from an EMBL/GenBank/DDBJ whole genome shotgun (WGS) entry which is preliminary data.</text>
</comment>
<evidence type="ECO:0000256" key="3">
    <source>
        <dbReference type="ARBA" id="ARBA00022679"/>
    </source>
</evidence>
<keyword evidence="9" id="KW-1185">Reference proteome</keyword>
<dbReference type="GO" id="GO:0005524">
    <property type="term" value="F:ATP binding"/>
    <property type="evidence" value="ECO:0007669"/>
    <property type="project" value="InterPro"/>
</dbReference>
<dbReference type="InterPro" id="IPR027417">
    <property type="entry name" value="P-loop_NTPase"/>
</dbReference>
<dbReference type="InterPro" id="IPR000850">
    <property type="entry name" value="Adenylat/UMP-CMP_kin"/>
</dbReference>
<keyword evidence="3 7" id="KW-0808">Transferase</keyword>
<name>A0AAD8JR26_TARER</name>
<evidence type="ECO:0000256" key="5">
    <source>
        <dbReference type="ARBA" id="ARBA00022777"/>
    </source>
</evidence>
<dbReference type="EMBL" id="JAUHHV010000010">
    <property type="protein sequence ID" value="KAK1409194.1"/>
    <property type="molecule type" value="Genomic_DNA"/>
</dbReference>
<dbReference type="Gene3D" id="3.40.50.300">
    <property type="entry name" value="P-loop containing nucleotide triphosphate hydrolases"/>
    <property type="match status" value="1"/>
</dbReference>
<dbReference type="SUPFAM" id="SSF52540">
    <property type="entry name" value="P-loop containing nucleoside triphosphate hydrolases"/>
    <property type="match status" value="1"/>
</dbReference>
<evidence type="ECO:0000256" key="6">
    <source>
        <dbReference type="ARBA" id="ARBA00031517"/>
    </source>
</evidence>
<protein>
    <recommendedName>
        <fullName evidence="2">adenylate kinase</fullName>
        <ecNumber evidence="2">2.7.4.3</ecNumber>
    </recommendedName>
    <alternativeName>
        <fullName evidence="6">ATP:AMP phosphotransferase</fullName>
    </alternativeName>
</protein>
<dbReference type="AlphaFoldDB" id="A0AAD8JR26"/>
<sequence>MSATIIGESSTNHKRKVIIQKRMDRKTLRCGMWTEFSGSIQHRRVETESRLKYSAKHTIQRTYDHFISKRSTQQKLGSCQARSRIVLGGPGVGKGAQCTRIAETFGFTHLSVGDLLRKKISSNTEYGAMILETKREKFLVDGLPRSEENSVAYEQIIFITPETVKRILHHNQMKASSNSLLQRSETKALCASRNSRIII</sequence>
<gene>
    <name evidence="8" type="ORF">QVD17_35719</name>
</gene>
<evidence type="ECO:0000313" key="8">
    <source>
        <dbReference type="EMBL" id="KAK1409194.1"/>
    </source>
</evidence>
<dbReference type="EC" id="2.7.4.3" evidence="2"/>
<accession>A0AAD8JR26</accession>
<keyword evidence="5 7" id="KW-0418">Kinase</keyword>
<evidence type="ECO:0000256" key="1">
    <source>
        <dbReference type="ARBA" id="ARBA00007220"/>
    </source>
</evidence>
<organism evidence="8 9">
    <name type="scientific">Tagetes erecta</name>
    <name type="common">African marigold</name>
    <dbReference type="NCBI Taxonomy" id="13708"/>
    <lineage>
        <taxon>Eukaryota</taxon>
        <taxon>Viridiplantae</taxon>
        <taxon>Streptophyta</taxon>
        <taxon>Embryophyta</taxon>
        <taxon>Tracheophyta</taxon>
        <taxon>Spermatophyta</taxon>
        <taxon>Magnoliopsida</taxon>
        <taxon>eudicotyledons</taxon>
        <taxon>Gunneridae</taxon>
        <taxon>Pentapetalae</taxon>
        <taxon>asterids</taxon>
        <taxon>campanulids</taxon>
        <taxon>Asterales</taxon>
        <taxon>Asteraceae</taxon>
        <taxon>Asteroideae</taxon>
        <taxon>Heliantheae alliance</taxon>
        <taxon>Tageteae</taxon>
        <taxon>Tagetes</taxon>
    </lineage>
</organism>
<dbReference type="PRINTS" id="PR00094">
    <property type="entry name" value="ADENYLTKNASE"/>
</dbReference>
<keyword evidence="4" id="KW-0547">Nucleotide-binding</keyword>
<dbReference type="GO" id="GO:0004017">
    <property type="term" value="F:AMP kinase activity"/>
    <property type="evidence" value="ECO:0007669"/>
    <property type="project" value="UniProtKB-EC"/>
</dbReference>
<proteinExistence type="inferred from homology"/>
<dbReference type="Proteomes" id="UP001229421">
    <property type="component" value="Unassembled WGS sequence"/>
</dbReference>
<evidence type="ECO:0000256" key="7">
    <source>
        <dbReference type="RuleBase" id="RU003330"/>
    </source>
</evidence>
<evidence type="ECO:0000313" key="9">
    <source>
        <dbReference type="Proteomes" id="UP001229421"/>
    </source>
</evidence>
<evidence type="ECO:0000256" key="2">
    <source>
        <dbReference type="ARBA" id="ARBA00012955"/>
    </source>
</evidence>
<comment type="similarity">
    <text evidence="1 7">Belongs to the adenylate kinase family.</text>
</comment>
<evidence type="ECO:0000256" key="4">
    <source>
        <dbReference type="ARBA" id="ARBA00022741"/>
    </source>
</evidence>
<dbReference type="PANTHER" id="PTHR23359">
    <property type="entry name" value="NUCLEOTIDE KINASE"/>
    <property type="match status" value="1"/>
</dbReference>